<evidence type="ECO:0000256" key="3">
    <source>
        <dbReference type="ARBA" id="ARBA00022729"/>
    </source>
</evidence>
<comment type="subcellular location">
    <subcellularLocation>
        <location evidence="1">Secreted</location>
    </subcellularLocation>
</comment>
<evidence type="ECO:0000256" key="6">
    <source>
        <dbReference type="RuleBase" id="RU363034"/>
    </source>
</evidence>
<dbReference type="KEGG" id="dwi:6648052"/>
<evidence type="ECO:0000256" key="1">
    <source>
        <dbReference type="ARBA" id="ARBA00004613"/>
    </source>
</evidence>
<dbReference type="OMA" id="IEQQVWP"/>
<dbReference type="PROSITE" id="PS00135">
    <property type="entry name" value="TRYPSIN_SER"/>
    <property type="match status" value="1"/>
</dbReference>
<keyword evidence="6 9" id="KW-0378">Hydrolase</keyword>
<keyword evidence="2" id="KW-0964">Secreted</keyword>
<dbReference type="InterPro" id="IPR001314">
    <property type="entry name" value="Peptidase_S1A"/>
</dbReference>
<dbReference type="InterPro" id="IPR009003">
    <property type="entry name" value="Peptidase_S1_PA"/>
</dbReference>
<evidence type="ECO:0000256" key="7">
    <source>
        <dbReference type="SAM" id="SignalP"/>
    </source>
</evidence>
<accession>B4N9Y7</accession>
<feature type="domain" description="Peptidase S1" evidence="8">
    <location>
        <begin position="141"/>
        <end position="390"/>
    </location>
</feature>
<dbReference type="PhylomeDB" id="B4N9Y7"/>
<feature type="chain" id="PRO_5002819431" description="Peptidase S1 domain-containing protein" evidence="7">
    <location>
        <begin position="18"/>
        <end position="391"/>
    </location>
</feature>
<dbReference type="GO" id="GO:0004252">
    <property type="term" value="F:serine-type endopeptidase activity"/>
    <property type="evidence" value="ECO:0007669"/>
    <property type="project" value="InterPro"/>
</dbReference>
<evidence type="ECO:0000259" key="8">
    <source>
        <dbReference type="PROSITE" id="PS50240"/>
    </source>
</evidence>
<dbReference type="InterPro" id="IPR001254">
    <property type="entry name" value="Trypsin_dom"/>
</dbReference>
<dbReference type="OrthoDB" id="10004439at2759"/>
<dbReference type="Proteomes" id="UP000007798">
    <property type="component" value="Unassembled WGS sequence"/>
</dbReference>
<dbReference type="HOGENOM" id="CLU_006842_0_3_1"/>
<keyword evidence="10" id="KW-1185">Reference proteome</keyword>
<dbReference type="Pfam" id="PF00089">
    <property type="entry name" value="Trypsin"/>
    <property type="match status" value="1"/>
</dbReference>
<dbReference type="STRING" id="7260.B4N9Y7"/>
<keyword evidence="3 7" id="KW-0732">Signal</keyword>
<keyword evidence="5" id="KW-0325">Glycoprotein</keyword>
<proteinExistence type="predicted"/>
<dbReference type="InterPro" id="IPR051333">
    <property type="entry name" value="CLIP_Serine_Protease"/>
</dbReference>
<dbReference type="GO" id="GO:0006508">
    <property type="term" value="P:proteolysis"/>
    <property type="evidence" value="ECO:0007669"/>
    <property type="project" value="UniProtKB-KW"/>
</dbReference>
<dbReference type="PROSITE" id="PS50240">
    <property type="entry name" value="TRYPSIN_DOM"/>
    <property type="match status" value="1"/>
</dbReference>
<dbReference type="GO" id="GO:0005576">
    <property type="term" value="C:extracellular region"/>
    <property type="evidence" value="ECO:0007669"/>
    <property type="project" value="UniProtKB-SubCell"/>
</dbReference>
<dbReference type="InterPro" id="IPR018114">
    <property type="entry name" value="TRYPSIN_HIS"/>
</dbReference>
<dbReference type="PRINTS" id="PR00722">
    <property type="entry name" value="CHYMOTRYPSIN"/>
</dbReference>
<dbReference type="PANTHER" id="PTHR24260">
    <property type="match status" value="1"/>
</dbReference>
<feature type="signal peptide" evidence="7">
    <location>
        <begin position="1"/>
        <end position="17"/>
    </location>
</feature>
<protein>
    <recommendedName>
        <fullName evidence="8">Peptidase S1 domain-containing protein</fullName>
    </recommendedName>
</protein>
<dbReference type="EMBL" id="CH964232">
    <property type="protein sequence ID" value="EDW81742.1"/>
    <property type="molecule type" value="Genomic_DNA"/>
</dbReference>
<dbReference type="InterPro" id="IPR043504">
    <property type="entry name" value="Peptidase_S1_PA_chymotrypsin"/>
</dbReference>
<dbReference type="MEROPS" id="S01.A43"/>
<keyword evidence="6" id="KW-0720">Serine protease</keyword>
<organism evidence="9 10">
    <name type="scientific">Drosophila willistoni</name>
    <name type="common">Fruit fly</name>
    <dbReference type="NCBI Taxonomy" id="7260"/>
    <lineage>
        <taxon>Eukaryota</taxon>
        <taxon>Metazoa</taxon>
        <taxon>Ecdysozoa</taxon>
        <taxon>Arthropoda</taxon>
        <taxon>Hexapoda</taxon>
        <taxon>Insecta</taxon>
        <taxon>Pterygota</taxon>
        <taxon>Neoptera</taxon>
        <taxon>Endopterygota</taxon>
        <taxon>Diptera</taxon>
        <taxon>Brachycera</taxon>
        <taxon>Muscomorpha</taxon>
        <taxon>Ephydroidea</taxon>
        <taxon>Drosophilidae</taxon>
        <taxon>Drosophila</taxon>
        <taxon>Sophophora</taxon>
    </lineage>
</organism>
<name>B4N9Y7_DROWI</name>
<evidence type="ECO:0000256" key="5">
    <source>
        <dbReference type="ARBA" id="ARBA00023180"/>
    </source>
</evidence>
<evidence type="ECO:0000313" key="9">
    <source>
        <dbReference type="EMBL" id="EDW81742.1"/>
    </source>
</evidence>
<dbReference type="InParanoid" id="B4N9Y7"/>
<dbReference type="eggNOG" id="KOG3627">
    <property type="taxonomic scope" value="Eukaryota"/>
</dbReference>
<dbReference type="SUPFAM" id="SSF50494">
    <property type="entry name" value="Trypsin-like serine proteases"/>
    <property type="match status" value="1"/>
</dbReference>
<dbReference type="FunFam" id="2.40.10.10:FF:000054">
    <property type="entry name" value="Complement C1r subcomponent"/>
    <property type="match status" value="1"/>
</dbReference>
<evidence type="ECO:0000256" key="4">
    <source>
        <dbReference type="ARBA" id="ARBA00023157"/>
    </source>
</evidence>
<reference evidence="9 10" key="1">
    <citation type="journal article" date="2007" name="Nature">
        <title>Evolution of genes and genomes on the Drosophila phylogeny.</title>
        <authorList>
            <consortium name="Drosophila 12 Genomes Consortium"/>
            <person name="Clark A.G."/>
            <person name="Eisen M.B."/>
            <person name="Smith D.R."/>
            <person name="Bergman C.M."/>
            <person name="Oliver B."/>
            <person name="Markow T.A."/>
            <person name="Kaufman T.C."/>
            <person name="Kellis M."/>
            <person name="Gelbart W."/>
            <person name="Iyer V.N."/>
            <person name="Pollard D.A."/>
            <person name="Sackton T.B."/>
            <person name="Larracuente A.M."/>
            <person name="Singh N.D."/>
            <person name="Abad J.P."/>
            <person name="Abt D.N."/>
            <person name="Adryan B."/>
            <person name="Aguade M."/>
            <person name="Akashi H."/>
            <person name="Anderson W.W."/>
            <person name="Aquadro C.F."/>
            <person name="Ardell D.H."/>
            <person name="Arguello R."/>
            <person name="Artieri C.G."/>
            <person name="Barbash D.A."/>
            <person name="Barker D."/>
            <person name="Barsanti P."/>
            <person name="Batterham P."/>
            <person name="Batzoglou S."/>
            <person name="Begun D."/>
            <person name="Bhutkar A."/>
            <person name="Blanco E."/>
            <person name="Bosak S.A."/>
            <person name="Bradley R.K."/>
            <person name="Brand A.D."/>
            <person name="Brent M.R."/>
            <person name="Brooks A.N."/>
            <person name="Brown R.H."/>
            <person name="Butlin R.K."/>
            <person name="Caggese C."/>
            <person name="Calvi B.R."/>
            <person name="Bernardo de Carvalho A."/>
            <person name="Caspi A."/>
            <person name="Castrezana S."/>
            <person name="Celniker S.E."/>
            <person name="Chang J.L."/>
            <person name="Chapple C."/>
            <person name="Chatterji S."/>
            <person name="Chinwalla A."/>
            <person name="Civetta A."/>
            <person name="Clifton S.W."/>
            <person name="Comeron J.M."/>
            <person name="Costello J.C."/>
            <person name="Coyne J.A."/>
            <person name="Daub J."/>
            <person name="David R.G."/>
            <person name="Delcher A.L."/>
            <person name="Delehaunty K."/>
            <person name="Do C.B."/>
            <person name="Ebling H."/>
            <person name="Edwards K."/>
            <person name="Eickbush T."/>
            <person name="Evans J.D."/>
            <person name="Filipski A."/>
            <person name="Findeiss S."/>
            <person name="Freyhult E."/>
            <person name="Fulton L."/>
            <person name="Fulton R."/>
            <person name="Garcia A.C."/>
            <person name="Gardiner A."/>
            <person name="Garfield D.A."/>
            <person name="Garvin B.E."/>
            <person name="Gibson G."/>
            <person name="Gilbert D."/>
            <person name="Gnerre S."/>
            <person name="Godfrey J."/>
            <person name="Good R."/>
            <person name="Gotea V."/>
            <person name="Gravely B."/>
            <person name="Greenberg A.J."/>
            <person name="Griffiths-Jones S."/>
            <person name="Gross S."/>
            <person name="Guigo R."/>
            <person name="Gustafson E.A."/>
            <person name="Haerty W."/>
            <person name="Hahn M.W."/>
            <person name="Halligan D.L."/>
            <person name="Halpern A.L."/>
            <person name="Halter G.M."/>
            <person name="Han M.V."/>
            <person name="Heger A."/>
            <person name="Hillier L."/>
            <person name="Hinrichs A.S."/>
            <person name="Holmes I."/>
            <person name="Hoskins R.A."/>
            <person name="Hubisz M.J."/>
            <person name="Hultmark D."/>
            <person name="Huntley M.A."/>
            <person name="Jaffe D.B."/>
            <person name="Jagadeeshan S."/>
            <person name="Jeck W.R."/>
            <person name="Johnson J."/>
            <person name="Jones C.D."/>
            <person name="Jordan W.C."/>
            <person name="Karpen G.H."/>
            <person name="Kataoka E."/>
            <person name="Keightley P.D."/>
            <person name="Kheradpour P."/>
            <person name="Kirkness E.F."/>
            <person name="Koerich L.B."/>
            <person name="Kristiansen K."/>
            <person name="Kudrna D."/>
            <person name="Kulathinal R.J."/>
            <person name="Kumar S."/>
            <person name="Kwok R."/>
            <person name="Lander E."/>
            <person name="Langley C.H."/>
            <person name="Lapoint R."/>
            <person name="Lazzaro B.P."/>
            <person name="Lee S.J."/>
            <person name="Levesque L."/>
            <person name="Li R."/>
            <person name="Lin C.F."/>
            <person name="Lin M.F."/>
            <person name="Lindblad-Toh K."/>
            <person name="Llopart A."/>
            <person name="Long M."/>
            <person name="Low L."/>
            <person name="Lozovsky E."/>
            <person name="Lu J."/>
            <person name="Luo M."/>
            <person name="Machado C.A."/>
            <person name="Makalowski W."/>
            <person name="Marzo M."/>
            <person name="Matsuda M."/>
            <person name="Matzkin L."/>
            <person name="McAllister B."/>
            <person name="McBride C.S."/>
            <person name="McKernan B."/>
            <person name="McKernan K."/>
            <person name="Mendez-Lago M."/>
            <person name="Minx P."/>
            <person name="Mollenhauer M.U."/>
            <person name="Montooth K."/>
            <person name="Mount S.M."/>
            <person name="Mu X."/>
            <person name="Myers E."/>
            <person name="Negre B."/>
            <person name="Newfeld S."/>
            <person name="Nielsen R."/>
            <person name="Noor M.A."/>
            <person name="O'Grady P."/>
            <person name="Pachter L."/>
            <person name="Papaceit M."/>
            <person name="Parisi M.J."/>
            <person name="Parisi M."/>
            <person name="Parts L."/>
            <person name="Pedersen J.S."/>
            <person name="Pesole G."/>
            <person name="Phillippy A.M."/>
            <person name="Ponting C.P."/>
            <person name="Pop M."/>
            <person name="Porcelli D."/>
            <person name="Powell J.R."/>
            <person name="Prohaska S."/>
            <person name="Pruitt K."/>
            <person name="Puig M."/>
            <person name="Quesneville H."/>
            <person name="Ram K.R."/>
            <person name="Rand D."/>
            <person name="Rasmussen M.D."/>
            <person name="Reed L.K."/>
            <person name="Reenan R."/>
            <person name="Reily A."/>
            <person name="Remington K.A."/>
            <person name="Rieger T.T."/>
            <person name="Ritchie M.G."/>
            <person name="Robin C."/>
            <person name="Rogers Y.H."/>
            <person name="Rohde C."/>
            <person name="Rozas J."/>
            <person name="Rubenfield M.J."/>
            <person name="Ruiz A."/>
            <person name="Russo S."/>
            <person name="Salzberg S.L."/>
            <person name="Sanchez-Gracia A."/>
            <person name="Saranga D.J."/>
            <person name="Sato H."/>
            <person name="Schaeffer S.W."/>
            <person name="Schatz M.C."/>
            <person name="Schlenke T."/>
            <person name="Schwartz R."/>
            <person name="Segarra C."/>
            <person name="Singh R.S."/>
            <person name="Sirot L."/>
            <person name="Sirota M."/>
            <person name="Sisneros N.B."/>
            <person name="Smith C.D."/>
            <person name="Smith T.F."/>
            <person name="Spieth J."/>
            <person name="Stage D.E."/>
            <person name="Stark A."/>
            <person name="Stephan W."/>
            <person name="Strausberg R.L."/>
            <person name="Strempel S."/>
            <person name="Sturgill D."/>
            <person name="Sutton G."/>
            <person name="Sutton G.G."/>
            <person name="Tao W."/>
            <person name="Teichmann S."/>
            <person name="Tobari Y.N."/>
            <person name="Tomimura Y."/>
            <person name="Tsolas J.M."/>
            <person name="Valente V.L."/>
            <person name="Venter E."/>
            <person name="Venter J.C."/>
            <person name="Vicario S."/>
            <person name="Vieira F.G."/>
            <person name="Vilella A.J."/>
            <person name="Villasante A."/>
            <person name="Walenz B."/>
            <person name="Wang J."/>
            <person name="Wasserman M."/>
            <person name="Watts T."/>
            <person name="Wilson D."/>
            <person name="Wilson R.K."/>
            <person name="Wing R.A."/>
            <person name="Wolfner M.F."/>
            <person name="Wong A."/>
            <person name="Wong G.K."/>
            <person name="Wu C.I."/>
            <person name="Wu G."/>
            <person name="Yamamoto D."/>
            <person name="Yang H.P."/>
            <person name="Yang S.P."/>
            <person name="Yorke J.A."/>
            <person name="Yoshida K."/>
            <person name="Zdobnov E."/>
            <person name="Zhang P."/>
            <person name="Zhang Y."/>
            <person name="Zimin A.V."/>
            <person name="Baldwin J."/>
            <person name="Abdouelleil A."/>
            <person name="Abdulkadir J."/>
            <person name="Abebe A."/>
            <person name="Abera B."/>
            <person name="Abreu J."/>
            <person name="Acer S.C."/>
            <person name="Aftuck L."/>
            <person name="Alexander A."/>
            <person name="An P."/>
            <person name="Anderson E."/>
            <person name="Anderson S."/>
            <person name="Arachi H."/>
            <person name="Azer M."/>
            <person name="Bachantsang P."/>
            <person name="Barry A."/>
            <person name="Bayul T."/>
            <person name="Berlin A."/>
            <person name="Bessette D."/>
            <person name="Bloom T."/>
            <person name="Blye J."/>
            <person name="Boguslavskiy L."/>
            <person name="Bonnet C."/>
            <person name="Boukhgalter B."/>
            <person name="Bourzgui I."/>
            <person name="Brown A."/>
            <person name="Cahill P."/>
            <person name="Channer S."/>
            <person name="Cheshatsang Y."/>
            <person name="Chuda L."/>
            <person name="Citroen M."/>
            <person name="Collymore A."/>
            <person name="Cooke P."/>
            <person name="Costello M."/>
            <person name="D'Aco K."/>
            <person name="Daza R."/>
            <person name="De Haan G."/>
            <person name="DeGray S."/>
            <person name="DeMaso C."/>
            <person name="Dhargay N."/>
            <person name="Dooley K."/>
            <person name="Dooley E."/>
            <person name="Doricent M."/>
            <person name="Dorje P."/>
            <person name="Dorjee K."/>
            <person name="Dupes A."/>
            <person name="Elong R."/>
            <person name="Falk J."/>
            <person name="Farina A."/>
            <person name="Faro S."/>
            <person name="Ferguson D."/>
            <person name="Fisher S."/>
            <person name="Foley C.D."/>
            <person name="Franke A."/>
            <person name="Friedrich D."/>
            <person name="Gadbois L."/>
            <person name="Gearin G."/>
            <person name="Gearin C.R."/>
            <person name="Giannoukos G."/>
            <person name="Goode T."/>
            <person name="Graham J."/>
            <person name="Grandbois E."/>
            <person name="Grewal S."/>
            <person name="Gyaltsen K."/>
            <person name="Hafez N."/>
            <person name="Hagos B."/>
            <person name="Hall J."/>
            <person name="Henson C."/>
            <person name="Hollinger A."/>
            <person name="Honan T."/>
            <person name="Huard M.D."/>
            <person name="Hughes L."/>
            <person name="Hurhula B."/>
            <person name="Husby M.E."/>
            <person name="Kamat A."/>
            <person name="Kanga B."/>
            <person name="Kashin S."/>
            <person name="Khazanovich D."/>
            <person name="Kisner P."/>
            <person name="Lance K."/>
            <person name="Lara M."/>
            <person name="Lee W."/>
            <person name="Lennon N."/>
            <person name="Letendre F."/>
            <person name="LeVine R."/>
            <person name="Lipovsky A."/>
            <person name="Liu X."/>
            <person name="Liu J."/>
            <person name="Liu S."/>
            <person name="Lokyitsang T."/>
            <person name="Lokyitsang Y."/>
            <person name="Lubonja R."/>
            <person name="Lui A."/>
            <person name="MacDonald P."/>
            <person name="Magnisalis V."/>
            <person name="Maru K."/>
            <person name="Matthews C."/>
            <person name="McCusker W."/>
            <person name="McDonough S."/>
            <person name="Mehta T."/>
            <person name="Meldrim J."/>
            <person name="Meneus L."/>
            <person name="Mihai O."/>
            <person name="Mihalev A."/>
            <person name="Mihova T."/>
            <person name="Mittelman R."/>
            <person name="Mlenga V."/>
            <person name="Montmayeur A."/>
            <person name="Mulrain L."/>
            <person name="Navidi A."/>
            <person name="Naylor J."/>
            <person name="Negash T."/>
            <person name="Nguyen T."/>
            <person name="Nguyen N."/>
            <person name="Nicol R."/>
            <person name="Norbu C."/>
            <person name="Norbu N."/>
            <person name="Novod N."/>
            <person name="O'Neill B."/>
            <person name="Osman S."/>
            <person name="Markiewicz E."/>
            <person name="Oyono O.L."/>
            <person name="Patti C."/>
            <person name="Phunkhang P."/>
            <person name="Pierre F."/>
            <person name="Priest M."/>
            <person name="Raghuraman S."/>
            <person name="Rege F."/>
            <person name="Reyes R."/>
            <person name="Rise C."/>
            <person name="Rogov P."/>
            <person name="Ross K."/>
            <person name="Ryan E."/>
            <person name="Settipalli S."/>
            <person name="Shea T."/>
            <person name="Sherpa N."/>
            <person name="Shi L."/>
            <person name="Shih D."/>
            <person name="Sparrow T."/>
            <person name="Spaulding J."/>
            <person name="Stalker J."/>
            <person name="Stange-Thomann N."/>
            <person name="Stavropoulos S."/>
            <person name="Stone C."/>
            <person name="Strader C."/>
            <person name="Tesfaye S."/>
            <person name="Thomson T."/>
            <person name="Thoulutsang Y."/>
            <person name="Thoulutsang D."/>
            <person name="Topham K."/>
            <person name="Topping I."/>
            <person name="Tsamla T."/>
            <person name="Vassiliev H."/>
            <person name="Vo A."/>
            <person name="Wangchuk T."/>
            <person name="Wangdi T."/>
            <person name="Weiand M."/>
            <person name="Wilkinson J."/>
            <person name="Wilson A."/>
            <person name="Yadav S."/>
            <person name="Young G."/>
            <person name="Yu Q."/>
            <person name="Zembek L."/>
            <person name="Zhong D."/>
            <person name="Zimmer A."/>
            <person name="Zwirko Z."/>
            <person name="Jaffe D.B."/>
            <person name="Alvarez P."/>
            <person name="Brockman W."/>
            <person name="Butler J."/>
            <person name="Chin C."/>
            <person name="Gnerre S."/>
            <person name="Grabherr M."/>
            <person name="Kleber M."/>
            <person name="Mauceli E."/>
            <person name="MacCallum I."/>
        </authorList>
    </citation>
    <scope>NUCLEOTIDE SEQUENCE [LARGE SCALE GENOMIC DNA]</scope>
    <source>
        <strain evidence="10">Tucson 14030-0811.24</strain>
    </source>
</reference>
<dbReference type="InterPro" id="IPR033116">
    <property type="entry name" value="TRYPSIN_SER"/>
</dbReference>
<dbReference type="SMART" id="SM00020">
    <property type="entry name" value="Tryp_SPc"/>
    <property type="match status" value="1"/>
</dbReference>
<gene>
    <name evidence="9" type="primary">Dwil\GK12226</name>
    <name evidence="9" type="ORF">Dwil_GK12226</name>
</gene>
<dbReference type="Gene3D" id="2.40.10.10">
    <property type="entry name" value="Trypsin-like serine proteases"/>
    <property type="match status" value="1"/>
</dbReference>
<keyword evidence="6" id="KW-0645">Protease</keyword>
<evidence type="ECO:0000256" key="2">
    <source>
        <dbReference type="ARBA" id="ARBA00022525"/>
    </source>
</evidence>
<keyword evidence="4" id="KW-1015">Disulfide bond</keyword>
<dbReference type="CDD" id="cd00190">
    <property type="entry name" value="Tryp_SPc"/>
    <property type="match status" value="1"/>
</dbReference>
<dbReference type="PROSITE" id="PS00134">
    <property type="entry name" value="TRYPSIN_HIS"/>
    <property type="match status" value="1"/>
</dbReference>
<sequence>MLTNFLLVLLLTACVSCKKHKNVPSAQPSTPLSIGPFGNCYAHDRPLIGHCVPYRDCISALQARDDVTVLECPSESKKHDRYVCCPHGGYIVPEPKQSKSERACRKAYVRESHKRRRRQSDDQLEAIEAPIRRLNFSGTEVVGGRLTQPDEHPYMCALGWRSNNKGKGKGNGKKIDRCYIFNCGCVLIERKFALTAAHCASLGGESPEIVLIGGVDLNSTETSQIIRIKEIKIHPNYDDESNYNDLAIIKLEKKSHQPIACLWANDAVPEVPLTAMGYGQTRFAGPPSHRLLQVQLYPLNNQQCAGYLRDADKLKNGLGPGQLCAGDYSGRMDTCQGDSGGPLVMYQQDGQHRLPYVIGITSLGGICASGAPGVYTRISHYIPWIERKVWK</sequence>
<evidence type="ECO:0000313" key="10">
    <source>
        <dbReference type="Proteomes" id="UP000007798"/>
    </source>
</evidence>
<dbReference type="AlphaFoldDB" id="B4N9Y7"/>
<dbReference type="PANTHER" id="PTHR24260:SF147">
    <property type="entry name" value="EG:BACR7A4.3 PROTEIN-RELATED"/>
    <property type="match status" value="1"/>
</dbReference>